<evidence type="ECO:0000313" key="3">
    <source>
        <dbReference type="EMBL" id="OAE25730.1"/>
    </source>
</evidence>
<reference evidence="3 4" key="1">
    <citation type="submission" date="2016-03" db="EMBL/GenBank/DDBJ databases">
        <title>Mechanisms controlling the formation of the plant cell surface in tip-growing cells are functionally conserved among land plants.</title>
        <authorList>
            <person name="Honkanen S."/>
            <person name="Jones V.A."/>
            <person name="Morieri G."/>
            <person name="Champion C."/>
            <person name="Hetherington A.J."/>
            <person name="Kelly S."/>
            <person name="Saint-Marcoux D."/>
            <person name="Proust H."/>
            <person name="Prescott H."/>
            <person name="Dolan L."/>
        </authorList>
    </citation>
    <scope>NUCLEOTIDE SEQUENCE [LARGE SCALE GENOMIC DNA]</scope>
    <source>
        <strain evidence="4">cv. Tak-1 and cv. Tak-2</strain>
        <tissue evidence="3">Whole gametophyte</tissue>
    </source>
</reference>
<sequence>MGRDRLESQRAVQNKCVGHQHLKNPNLRDCGSGERLERKELNQKTAALDKERYEVACLRQDIIDEYEKKSAELLEYLNSMELAFDRQRLEFEDREAQLLAENSELKNELEGGCRAHLQEHISQEEQRQKREWEAQRAMEQLKDEHKRTEKLLKKGQKRLQELDAELNDLREELQRKDDLFYHRTKMQERRRKSLEMENANLKRKAALGWMIGSLSELFLRLDPEVGVGSVLKLVRKVQKELECGNNVFDCHVGQAPKVEYDIIQKEIRRLLNHRSPVSRTLHRVPSCCLIKDKPGKVEFFDPRRKRVCKGRHWRPPSGPDATLKAAAGRLECEAAEQSDSPLCTSAPETPGGAACQTPCLLLDTPFENCSTSSCHAPSQINLINEKKSLRETHTPPSWTPAHDYASYTNRRQSLKRMLRHLEASMTFILGQERRRRKVEGRNYVNKPTKRGVACCKHQDSSIL</sequence>
<dbReference type="AlphaFoldDB" id="A0A176VY46"/>
<dbReference type="Proteomes" id="UP000077202">
    <property type="component" value="Unassembled WGS sequence"/>
</dbReference>
<reference evidence="5" key="3">
    <citation type="journal article" date="2020" name="Curr. Biol.">
        <title>Chromatin organization in early land plants reveals an ancestral association between H3K27me3, transposons, and constitutive heterochromatin.</title>
        <authorList>
            <person name="Montgomery S.A."/>
            <person name="Tanizawa Y."/>
            <person name="Galik B."/>
            <person name="Wang N."/>
            <person name="Ito T."/>
            <person name="Mochizuki T."/>
            <person name="Akimcheva S."/>
            <person name="Bowman J.L."/>
            <person name="Cognat V."/>
            <person name="Marechal-Drouard L."/>
            <person name="Ekker H."/>
            <person name="Hong S.F."/>
            <person name="Kohchi T."/>
            <person name="Lin S.S."/>
            <person name="Liu L.D."/>
            <person name="Nakamura Y."/>
            <person name="Valeeva L.R."/>
            <person name="Shakirov E.V."/>
            <person name="Shippen D.E."/>
            <person name="Wei W.L."/>
            <person name="Yagura M."/>
            <person name="Yamaoka S."/>
            <person name="Yamato K.T."/>
            <person name="Liu C."/>
            <person name="Berger F."/>
        </authorList>
    </citation>
    <scope>NUCLEOTIDE SEQUENCE [LARGE SCALE GENOMIC DNA]</scope>
    <source>
        <strain evidence="5">Tak-1</strain>
    </source>
</reference>
<organism evidence="3 4">
    <name type="scientific">Marchantia polymorpha subsp. ruderalis</name>
    <dbReference type="NCBI Taxonomy" id="1480154"/>
    <lineage>
        <taxon>Eukaryota</taxon>
        <taxon>Viridiplantae</taxon>
        <taxon>Streptophyta</taxon>
        <taxon>Embryophyta</taxon>
        <taxon>Marchantiophyta</taxon>
        <taxon>Marchantiopsida</taxon>
        <taxon>Marchantiidae</taxon>
        <taxon>Marchantiales</taxon>
        <taxon>Marchantiaceae</taxon>
        <taxon>Marchantia</taxon>
    </lineage>
</organism>
<keyword evidence="1" id="KW-0175">Coiled coil</keyword>
<gene>
    <name evidence="3" type="ORF">AXG93_4368s1900</name>
    <name evidence="2" type="ORF">Mp_1g15590</name>
</gene>
<feature type="coiled-coil region" evidence="1">
    <location>
        <begin position="63"/>
        <end position="204"/>
    </location>
</feature>
<dbReference type="EMBL" id="AP019866">
    <property type="protein sequence ID" value="BBM98704.1"/>
    <property type="molecule type" value="Genomic_DNA"/>
</dbReference>
<keyword evidence="4" id="KW-1185">Reference proteome</keyword>
<dbReference type="Proteomes" id="UP001162541">
    <property type="component" value="Chromosome 1"/>
</dbReference>
<evidence type="ECO:0000313" key="5">
    <source>
        <dbReference type="Proteomes" id="UP001162541"/>
    </source>
</evidence>
<proteinExistence type="predicted"/>
<reference evidence="2" key="2">
    <citation type="journal article" date="2019" name="Curr. Biol.">
        <title>Chromatin organization in early land plants reveals an ancestral association between H3K27me3, transposons, and constitutive heterochromatin.</title>
        <authorList>
            <person name="Montgomery S.A."/>
            <person name="Tanizawa Y."/>
            <person name="Galik B."/>
            <person name="Wang N."/>
            <person name="Ito T."/>
            <person name="Mochizuki T."/>
            <person name="Akimcheva S."/>
            <person name="Bowman J."/>
            <person name="Cognat V."/>
            <person name="Drouard L."/>
            <person name="Ekker H."/>
            <person name="Houng S."/>
            <person name="Kohchi T."/>
            <person name="Lin S."/>
            <person name="Liu L.D."/>
            <person name="Nakamura Y."/>
            <person name="Valeeva L.R."/>
            <person name="Shakirov E.V."/>
            <person name="Shippen D.E."/>
            <person name="Wei W."/>
            <person name="Yagura M."/>
            <person name="Yamaoka S."/>
            <person name="Yamato K.T."/>
            <person name="Liu C."/>
            <person name="Berger F."/>
        </authorList>
    </citation>
    <scope>NUCLEOTIDE SEQUENCE [LARGE SCALE GENOMIC DNA]</scope>
    <source>
        <strain evidence="2">Tak-1</strain>
    </source>
</reference>
<evidence type="ECO:0000313" key="2">
    <source>
        <dbReference type="EMBL" id="BBM98704.1"/>
    </source>
</evidence>
<dbReference type="EMBL" id="LVLJ01002295">
    <property type="protein sequence ID" value="OAE25730.1"/>
    <property type="molecule type" value="Genomic_DNA"/>
</dbReference>
<protein>
    <submittedName>
        <fullName evidence="3">Uncharacterized protein</fullName>
    </submittedName>
</protein>
<accession>A0A176VY46</accession>
<evidence type="ECO:0000256" key="1">
    <source>
        <dbReference type="SAM" id="Coils"/>
    </source>
</evidence>
<evidence type="ECO:0000313" key="4">
    <source>
        <dbReference type="Proteomes" id="UP000077202"/>
    </source>
</evidence>
<name>A0A176VY46_MARPO</name>